<name>A0A8S9G1I4_BRACR</name>
<keyword evidence="2" id="KW-0812">Transmembrane</keyword>
<reference evidence="3" key="1">
    <citation type="submission" date="2019-12" db="EMBL/GenBank/DDBJ databases">
        <title>Genome sequencing and annotation of Brassica cretica.</title>
        <authorList>
            <person name="Studholme D.J."/>
            <person name="Sarris P.F."/>
        </authorList>
    </citation>
    <scope>NUCLEOTIDE SEQUENCE</scope>
    <source>
        <strain evidence="3">PFS-001/15</strain>
        <tissue evidence="3">Leaf</tissue>
    </source>
</reference>
<evidence type="ECO:0000313" key="3">
    <source>
        <dbReference type="EMBL" id="KAF2538536.1"/>
    </source>
</evidence>
<feature type="compositionally biased region" description="Basic and acidic residues" evidence="1">
    <location>
        <begin position="1"/>
        <end position="13"/>
    </location>
</feature>
<proteinExistence type="predicted"/>
<keyword evidence="2" id="KW-0472">Membrane</keyword>
<feature type="compositionally biased region" description="Basic and acidic residues" evidence="1">
    <location>
        <begin position="35"/>
        <end position="53"/>
    </location>
</feature>
<protein>
    <submittedName>
        <fullName evidence="3">Uncharacterized protein</fullName>
    </submittedName>
</protein>
<sequence>MNSERDSYDEPSRKVTRILEQTDPEQQNNHHPTRRRGELDGLTRQRGELDRASRPTRLFGELDRASRPTRQFGESDQLAYLCSVLVAPSFEIGSNLLLFRLDRSHRWKFTI</sequence>
<dbReference type="EMBL" id="QGKW02002228">
    <property type="protein sequence ID" value="KAF2538536.1"/>
    <property type="molecule type" value="Genomic_DNA"/>
</dbReference>
<organism evidence="3 4">
    <name type="scientific">Brassica cretica</name>
    <name type="common">Mustard</name>
    <dbReference type="NCBI Taxonomy" id="69181"/>
    <lineage>
        <taxon>Eukaryota</taxon>
        <taxon>Viridiplantae</taxon>
        <taxon>Streptophyta</taxon>
        <taxon>Embryophyta</taxon>
        <taxon>Tracheophyta</taxon>
        <taxon>Spermatophyta</taxon>
        <taxon>Magnoliopsida</taxon>
        <taxon>eudicotyledons</taxon>
        <taxon>Gunneridae</taxon>
        <taxon>Pentapetalae</taxon>
        <taxon>rosids</taxon>
        <taxon>malvids</taxon>
        <taxon>Brassicales</taxon>
        <taxon>Brassicaceae</taxon>
        <taxon>Brassiceae</taxon>
        <taxon>Brassica</taxon>
    </lineage>
</organism>
<accession>A0A8S9G1I4</accession>
<evidence type="ECO:0000256" key="1">
    <source>
        <dbReference type="SAM" id="MobiDB-lite"/>
    </source>
</evidence>
<evidence type="ECO:0000313" key="4">
    <source>
        <dbReference type="Proteomes" id="UP000712281"/>
    </source>
</evidence>
<dbReference type="AlphaFoldDB" id="A0A8S9G1I4"/>
<evidence type="ECO:0000256" key="2">
    <source>
        <dbReference type="SAM" id="Phobius"/>
    </source>
</evidence>
<keyword evidence="2" id="KW-1133">Transmembrane helix</keyword>
<feature type="region of interest" description="Disordered" evidence="1">
    <location>
        <begin position="1"/>
        <end position="65"/>
    </location>
</feature>
<feature type="transmembrane region" description="Helical" evidence="2">
    <location>
        <begin position="78"/>
        <end position="99"/>
    </location>
</feature>
<gene>
    <name evidence="3" type="ORF">F2Q68_00020826</name>
</gene>
<comment type="caution">
    <text evidence="3">The sequence shown here is derived from an EMBL/GenBank/DDBJ whole genome shotgun (WGS) entry which is preliminary data.</text>
</comment>
<dbReference type="Proteomes" id="UP000712281">
    <property type="component" value="Unassembled WGS sequence"/>
</dbReference>